<keyword evidence="5 7" id="KW-0012">Acyltransferase</keyword>
<dbReference type="Pfam" id="PF01553">
    <property type="entry name" value="Acyltransferase"/>
    <property type="match status" value="1"/>
</dbReference>
<dbReference type="Proteomes" id="UP000463224">
    <property type="component" value="Unassembled WGS sequence"/>
</dbReference>
<sequence>MMASIRAAIVLAVLLPVTLVAIGVQMIALRIGVPDPGMVPTLWHGLALRLLGIRVRVHGAADPRRPLLIASNHISWTDIPVLGAIMPLGFVAKADMAGWPVFGLLAKLQRTVFVERDRARTSAIQAGALGARLATGDVMVLFAEGTTSDGNFVAPFKSTLFAAAQAALDAHADDGQDGVPNVTIQPVAIAYTRLHGMPMGRFHRRHASWIGDADLIPHLGALIREGGMDVEVHFGVPVRFEPGSDRKQVARRVEAEIRGLMVQALRRPGASSR</sequence>
<keyword evidence="2" id="KW-0444">Lipid biosynthesis</keyword>
<accession>A0A844QGF7</accession>
<reference evidence="7 8" key="1">
    <citation type="submission" date="2019-12" db="EMBL/GenBank/DDBJ databases">
        <title>Nitratireductor arenosus sp. nov., Isolated from sea sand, Jeju island, South Korea.</title>
        <authorList>
            <person name="Kim W."/>
        </authorList>
    </citation>
    <scope>NUCLEOTIDE SEQUENCE [LARGE SCALE GENOMIC DNA]</scope>
    <source>
        <strain evidence="7 8">CAU 1489</strain>
    </source>
</reference>
<keyword evidence="8" id="KW-1185">Reference proteome</keyword>
<evidence type="ECO:0000256" key="5">
    <source>
        <dbReference type="ARBA" id="ARBA00023315"/>
    </source>
</evidence>
<organism evidence="7 8">
    <name type="scientific">Nitratireductor arenosus</name>
    <dbReference type="NCBI Taxonomy" id="2682096"/>
    <lineage>
        <taxon>Bacteria</taxon>
        <taxon>Pseudomonadati</taxon>
        <taxon>Pseudomonadota</taxon>
        <taxon>Alphaproteobacteria</taxon>
        <taxon>Hyphomicrobiales</taxon>
        <taxon>Phyllobacteriaceae</taxon>
        <taxon>Nitratireductor</taxon>
    </lineage>
</organism>
<name>A0A844QGF7_9HYPH</name>
<evidence type="ECO:0000313" key="8">
    <source>
        <dbReference type="Proteomes" id="UP000463224"/>
    </source>
</evidence>
<protein>
    <submittedName>
        <fullName evidence="7">1-acyl-sn-glycerol-3-phosphate acyltransferase</fullName>
    </submittedName>
</protein>
<evidence type="ECO:0000313" key="7">
    <source>
        <dbReference type="EMBL" id="MVA98197.1"/>
    </source>
</evidence>
<gene>
    <name evidence="7" type="ORF">GN330_13180</name>
</gene>
<evidence type="ECO:0000256" key="4">
    <source>
        <dbReference type="ARBA" id="ARBA00023098"/>
    </source>
</evidence>
<keyword evidence="3 7" id="KW-0808">Transferase</keyword>
<evidence type="ECO:0000256" key="2">
    <source>
        <dbReference type="ARBA" id="ARBA00022516"/>
    </source>
</evidence>
<evidence type="ECO:0000259" key="6">
    <source>
        <dbReference type="SMART" id="SM00563"/>
    </source>
</evidence>
<keyword evidence="4" id="KW-0443">Lipid metabolism</keyword>
<dbReference type="SUPFAM" id="SSF69593">
    <property type="entry name" value="Glycerol-3-phosphate (1)-acyltransferase"/>
    <property type="match status" value="1"/>
</dbReference>
<dbReference type="SMART" id="SM00563">
    <property type="entry name" value="PlsC"/>
    <property type="match status" value="1"/>
</dbReference>
<dbReference type="PANTHER" id="PTHR10434">
    <property type="entry name" value="1-ACYL-SN-GLYCEROL-3-PHOSPHATE ACYLTRANSFERASE"/>
    <property type="match status" value="1"/>
</dbReference>
<evidence type="ECO:0000256" key="1">
    <source>
        <dbReference type="ARBA" id="ARBA00005189"/>
    </source>
</evidence>
<comment type="pathway">
    <text evidence="1">Lipid metabolism.</text>
</comment>
<dbReference type="RefSeq" id="WP_156713161.1">
    <property type="nucleotide sequence ID" value="NZ_WPHG01000003.1"/>
</dbReference>
<evidence type="ECO:0000256" key="3">
    <source>
        <dbReference type="ARBA" id="ARBA00022679"/>
    </source>
</evidence>
<dbReference type="GO" id="GO:0006654">
    <property type="term" value="P:phosphatidic acid biosynthetic process"/>
    <property type="evidence" value="ECO:0007669"/>
    <property type="project" value="TreeGrafter"/>
</dbReference>
<dbReference type="InterPro" id="IPR002123">
    <property type="entry name" value="Plipid/glycerol_acylTrfase"/>
</dbReference>
<dbReference type="GO" id="GO:0003841">
    <property type="term" value="F:1-acylglycerol-3-phosphate O-acyltransferase activity"/>
    <property type="evidence" value="ECO:0007669"/>
    <property type="project" value="TreeGrafter"/>
</dbReference>
<proteinExistence type="predicted"/>
<dbReference type="CDD" id="cd07989">
    <property type="entry name" value="LPLAT_AGPAT-like"/>
    <property type="match status" value="1"/>
</dbReference>
<dbReference type="AlphaFoldDB" id="A0A844QGF7"/>
<feature type="domain" description="Phospholipid/glycerol acyltransferase" evidence="6">
    <location>
        <begin position="67"/>
        <end position="192"/>
    </location>
</feature>
<dbReference type="EMBL" id="WPHG01000003">
    <property type="protein sequence ID" value="MVA98197.1"/>
    <property type="molecule type" value="Genomic_DNA"/>
</dbReference>
<comment type="caution">
    <text evidence="7">The sequence shown here is derived from an EMBL/GenBank/DDBJ whole genome shotgun (WGS) entry which is preliminary data.</text>
</comment>
<dbReference type="PANTHER" id="PTHR10434:SF64">
    <property type="entry name" value="1-ACYL-SN-GLYCEROL-3-PHOSPHATE ACYLTRANSFERASE-RELATED"/>
    <property type="match status" value="1"/>
</dbReference>